<reference evidence="7 8" key="1">
    <citation type="journal article" date="2021" name="J. Hered.">
        <title>A chromosome-level genome assembly of the parasitoid wasp, Cotesia glomerata (Hymenoptera: Braconidae).</title>
        <authorList>
            <person name="Pinto B.J."/>
            <person name="Weis J.J."/>
            <person name="Gamble T."/>
            <person name="Ode P.J."/>
            <person name="Paul R."/>
            <person name="Zaspel J.M."/>
        </authorList>
    </citation>
    <scope>NUCLEOTIDE SEQUENCE [LARGE SCALE GENOMIC DNA]</scope>
    <source>
        <strain evidence="7">CgM1</strain>
    </source>
</reference>
<dbReference type="EMBL" id="JAHXZJ010000374">
    <property type="protein sequence ID" value="KAH0561287.1"/>
    <property type="molecule type" value="Genomic_DNA"/>
</dbReference>
<dbReference type="Gene3D" id="1.10.510.10">
    <property type="entry name" value="Transferase(Phosphotransferase) domain 1"/>
    <property type="match status" value="1"/>
</dbReference>
<dbReference type="PROSITE" id="PS00107">
    <property type="entry name" value="PROTEIN_KINASE_ATP"/>
    <property type="match status" value="1"/>
</dbReference>
<dbReference type="GO" id="GO:0005524">
    <property type="term" value="F:ATP binding"/>
    <property type="evidence" value="ECO:0007669"/>
    <property type="project" value="UniProtKB-UniRule"/>
</dbReference>
<evidence type="ECO:0000256" key="3">
    <source>
        <dbReference type="ARBA" id="ARBA00022840"/>
    </source>
</evidence>
<keyword evidence="8" id="KW-1185">Reference proteome</keyword>
<name>A0AAV7IX29_COTGL</name>
<gene>
    <name evidence="7" type="ORF">KQX54_016013</name>
</gene>
<feature type="binding site" evidence="4">
    <location>
        <position position="299"/>
    </location>
    <ligand>
        <name>ATP</name>
        <dbReference type="ChEBI" id="CHEBI:30616"/>
    </ligand>
</feature>
<evidence type="ECO:0000256" key="4">
    <source>
        <dbReference type="PROSITE-ProRule" id="PRU10141"/>
    </source>
</evidence>
<feature type="region of interest" description="Disordered" evidence="5">
    <location>
        <begin position="171"/>
        <end position="249"/>
    </location>
</feature>
<keyword evidence="3 4" id="KW-0067">ATP-binding</keyword>
<dbReference type="InterPro" id="IPR008271">
    <property type="entry name" value="Ser/Thr_kinase_AS"/>
</dbReference>
<dbReference type="PROSITE" id="PS00108">
    <property type="entry name" value="PROTEIN_KINASE_ST"/>
    <property type="match status" value="1"/>
</dbReference>
<feature type="domain" description="Protein kinase" evidence="6">
    <location>
        <begin position="271"/>
        <end position="499"/>
    </location>
</feature>
<protein>
    <recommendedName>
        <fullName evidence="6">Protein kinase domain-containing protein</fullName>
    </recommendedName>
</protein>
<dbReference type="AlphaFoldDB" id="A0AAV7IX29"/>
<dbReference type="PROSITE" id="PS50011">
    <property type="entry name" value="PROTEIN_KINASE_DOM"/>
    <property type="match status" value="1"/>
</dbReference>
<dbReference type="Proteomes" id="UP000826195">
    <property type="component" value="Unassembled WGS sequence"/>
</dbReference>
<dbReference type="SUPFAM" id="SSF56112">
    <property type="entry name" value="Protein kinase-like (PK-like)"/>
    <property type="match status" value="1"/>
</dbReference>
<dbReference type="InterPro" id="IPR000719">
    <property type="entry name" value="Prot_kinase_dom"/>
</dbReference>
<evidence type="ECO:0000313" key="7">
    <source>
        <dbReference type="EMBL" id="KAH0561287.1"/>
    </source>
</evidence>
<evidence type="ECO:0000259" key="6">
    <source>
        <dbReference type="PROSITE" id="PS50011"/>
    </source>
</evidence>
<comment type="caution">
    <text evidence="7">The sequence shown here is derived from an EMBL/GenBank/DDBJ whole genome shotgun (WGS) entry which is preliminary data.</text>
</comment>
<evidence type="ECO:0000256" key="5">
    <source>
        <dbReference type="SAM" id="MobiDB-lite"/>
    </source>
</evidence>
<evidence type="ECO:0000256" key="2">
    <source>
        <dbReference type="ARBA" id="ARBA00022741"/>
    </source>
</evidence>
<feature type="compositionally biased region" description="Polar residues" evidence="5">
    <location>
        <begin position="196"/>
        <end position="217"/>
    </location>
</feature>
<evidence type="ECO:0000256" key="1">
    <source>
        <dbReference type="ARBA" id="ARBA00022527"/>
    </source>
</evidence>
<sequence>MQGVDEYEVFYASPSTENNAKRRRVEEIMGIIDEQDQKNPLPKQPEKAVPLKKVLKTLHIGWKHKQSKDEVYKQMRDPIGGIKKLDLDRNISYSLDQIKILCVAAMENSYNKEIVTDSVIHLGNYQGEIFSNFTNPTEKKIDFWEFSDRLKCKNSQLRLYLLTTPLSGKDNVKTHSSSDTLSNSGKQSSSSNDNNVKITPSSSETPNNSGQKSSQKLVYSGSIISLSKRKNRASRSNNSLANSKTSMSSHTDDIENQLRFLIPMVQEEDIKFIDTVLGHGAFGAVILATWNNTEVAVKKIKSSEQSKYVYREVNVMDKIRHPNLISIMGICCTNSFYYIIMEDFKSAITFLHDFIPTILHKDIKPENILINKNLIIKICDFGLSKICDGSSALDTTVGQYFHDTPLYMAPEILIDHLQGTSFSDVWSLAWCIVELFTEKCVWNVPIYTLPNLRRIVQTKKIPCFKEFPIAVQDTLKRCFDHEPKNRPKAVMLVQLFKRLYKEKEEEKL</sequence>
<feature type="compositionally biased region" description="Low complexity" evidence="5">
    <location>
        <begin position="182"/>
        <end position="195"/>
    </location>
</feature>
<feature type="compositionally biased region" description="Low complexity" evidence="5">
    <location>
        <begin position="234"/>
        <end position="244"/>
    </location>
</feature>
<organism evidence="7 8">
    <name type="scientific">Cotesia glomerata</name>
    <name type="common">Lepidopteran parasitic wasp</name>
    <name type="synonym">Apanteles glomeratus</name>
    <dbReference type="NCBI Taxonomy" id="32391"/>
    <lineage>
        <taxon>Eukaryota</taxon>
        <taxon>Metazoa</taxon>
        <taxon>Ecdysozoa</taxon>
        <taxon>Arthropoda</taxon>
        <taxon>Hexapoda</taxon>
        <taxon>Insecta</taxon>
        <taxon>Pterygota</taxon>
        <taxon>Neoptera</taxon>
        <taxon>Endopterygota</taxon>
        <taxon>Hymenoptera</taxon>
        <taxon>Apocrita</taxon>
        <taxon>Ichneumonoidea</taxon>
        <taxon>Braconidae</taxon>
        <taxon>Microgastrinae</taxon>
        <taxon>Cotesia</taxon>
    </lineage>
</organism>
<dbReference type="InterPro" id="IPR017441">
    <property type="entry name" value="Protein_kinase_ATP_BS"/>
</dbReference>
<accession>A0AAV7IX29</accession>
<dbReference type="InterPro" id="IPR001245">
    <property type="entry name" value="Ser-Thr/Tyr_kinase_cat_dom"/>
</dbReference>
<evidence type="ECO:0000313" key="8">
    <source>
        <dbReference type="Proteomes" id="UP000826195"/>
    </source>
</evidence>
<proteinExistence type="predicted"/>
<dbReference type="InterPro" id="IPR051681">
    <property type="entry name" value="Ser/Thr_Kinases-Pseudokinases"/>
</dbReference>
<keyword evidence="1" id="KW-0808">Transferase</keyword>
<keyword evidence="2 4" id="KW-0547">Nucleotide-binding</keyword>
<dbReference type="InterPro" id="IPR011009">
    <property type="entry name" value="Kinase-like_dom_sf"/>
</dbReference>
<dbReference type="Gene3D" id="3.30.200.20">
    <property type="entry name" value="Phosphorylase Kinase, domain 1"/>
    <property type="match status" value="1"/>
</dbReference>
<dbReference type="SMART" id="SM00220">
    <property type="entry name" value="S_TKc"/>
    <property type="match status" value="1"/>
</dbReference>
<dbReference type="GO" id="GO:0004674">
    <property type="term" value="F:protein serine/threonine kinase activity"/>
    <property type="evidence" value="ECO:0007669"/>
    <property type="project" value="UniProtKB-KW"/>
</dbReference>
<dbReference type="GO" id="GO:0006950">
    <property type="term" value="P:response to stress"/>
    <property type="evidence" value="ECO:0007669"/>
    <property type="project" value="UniProtKB-ARBA"/>
</dbReference>
<dbReference type="PANTHER" id="PTHR44329">
    <property type="entry name" value="SERINE/THREONINE-PROTEIN KINASE TNNI3K-RELATED"/>
    <property type="match status" value="1"/>
</dbReference>
<keyword evidence="1" id="KW-0418">Kinase</keyword>
<keyword evidence="1" id="KW-0723">Serine/threonine-protein kinase</keyword>
<dbReference type="Pfam" id="PF00069">
    <property type="entry name" value="Pkinase"/>
    <property type="match status" value="1"/>
</dbReference>
<dbReference type="Pfam" id="PF07714">
    <property type="entry name" value="PK_Tyr_Ser-Thr"/>
    <property type="match status" value="1"/>
</dbReference>